<keyword evidence="1" id="KW-0472">Membrane</keyword>
<dbReference type="EMBL" id="BAAADM010000023">
    <property type="protein sequence ID" value="GAA0435011.1"/>
    <property type="molecule type" value="Genomic_DNA"/>
</dbReference>
<comment type="caution">
    <text evidence="2">The sequence shown here is derived from an EMBL/GenBank/DDBJ whole genome shotgun (WGS) entry which is preliminary data.</text>
</comment>
<evidence type="ECO:0000256" key="1">
    <source>
        <dbReference type="SAM" id="Phobius"/>
    </source>
</evidence>
<sequence length="56" mass="6774">MDDFRLRPKIVRLSWRSDHDLIILLKYLSISYTFCYNIKLCVFFHIFTFNQKGASV</sequence>
<evidence type="ECO:0000313" key="2">
    <source>
        <dbReference type="EMBL" id="GAA0435011.1"/>
    </source>
</evidence>
<keyword evidence="1" id="KW-1133">Transmembrane helix</keyword>
<evidence type="ECO:0000313" key="3">
    <source>
        <dbReference type="Proteomes" id="UP001501459"/>
    </source>
</evidence>
<gene>
    <name evidence="2" type="ORF">GCM10008983_09500</name>
</gene>
<organism evidence="2 3">
    <name type="scientific">Lentibacillus halophilus</name>
    <dbReference type="NCBI Taxonomy" id="295065"/>
    <lineage>
        <taxon>Bacteria</taxon>
        <taxon>Bacillati</taxon>
        <taxon>Bacillota</taxon>
        <taxon>Bacilli</taxon>
        <taxon>Bacillales</taxon>
        <taxon>Bacillaceae</taxon>
        <taxon>Lentibacillus</taxon>
    </lineage>
</organism>
<keyword evidence="3" id="KW-1185">Reference proteome</keyword>
<dbReference type="Proteomes" id="UP001501459">
    <property type="component" value="Unassembled WGS sequence"/>
</dbReference>
<keyword evidence="1" id="KW-0812">Transmembrane</keyword>
<protein>
    <submittedName>
        <fullName evidence="2">Uncharacterized protein</fullName>
    </submittedName>
</protein>
<proteinExistence type="predicted"/>
<feature type="transmembrane region" description="Helical" evidence="1">
    <location>
        <begin position="21"/>
        <end position="47"/>
    </location>
</feature>
<name>A0ABN0Z5U4_9BACI</name>
<accession>A0ABN0Z5U4</accession>
<reference evidence="2 3" key="1">
    <citation type="journal article" date="2019" name="Int. J. Syst. Evol. Microbiol.">
        <title>The Global Catalogue of Microorganisms (GCM) 10K type strain sequencing project: providing services to taxonomists for standard genome sequencing and annotation.</title>
        <authorList>
            <consortium name="The Broad Institute Genomics Platform"/>
            <consortium name="The Broad Institute Genome Sequencing Center for Infectious Disease"/>
            <person name="Wu L."/>
            <person name="Ma J."/>
        </authorList>
    </citation>
    <scope>NUCLEOTIDE SEQUENCE [LARGE SCALE GENOMIC DNA]</scope>
    <source>
        <strain evidence="2 3">JCM 12149</strain>
    </source>
</reference>